<dbReference type="RefSeq" id="WP_380072410.1">
    <property type="nucleotide sequence ID" value="NZ_JBHRTO010000001.1"/>
</dbReference>
<evidence type="ECO:0000259" key="7">
    <source>
        <dbReference type="Pfam" id="PF07005"/>
    </source>
</evidence>
<dbReference type="Gene3D" id="3.40.50.10840">
    <property type="entry name" value="Putative sugar-binding, N-terminal domain"/>
    <property type="match status" value="1"/>
</dbReference>
<name>A0ABV7IYB5_9RHOB</name>
<evidence type="ECO:0000313" key="9">
    <source>
        <dbReference type="EMBL" id="MFC3180788.1"/>
    </source>
</evidence>
<protein>
    <submittedName>
        <fullName evidence="9">Four-carbon acid sugar kinase family protein</fullName>
        <ecNumber evidence="9">2.7.1.-</ecNumber>
    </submittedName>
</protein>
<comment type="caution">
    <text evidence="9">The sequence shown here is derived from an EMBL/GenBank/DDBJ whole genome shotgun (WGS) entry which is preliminary data.</text>
</comment>
<dbReference type="EMBL" id="JBHRTO010000001">
    <property type="protein sequence ID" value="MFC3180788.1"/>
    <property type="molecule type" value="Genomic_DNA"/>
</dbReference>
<feature type="domain" description="Four-carbon acid sugar kinase N-terminal" evidence="7">
    <location>
        <begin position="13"/>
        <end position="247"/>
    </location>
</feature>
<keyword evidence="5" id="KW-0067">ATP-binding</keyword>
<reference evidence="10" key="1">
    <citation type="journal article" date="2019" name="Int. J. Syst. Evol. Microbiol.">
        <title>The Global Catalogue of Microorganisms (GCM) 10K type strain sequencing project: providing services to taxonomists for standard genome sequencing and annotation.</title>
        <authorList>
            <consortium name="The Broad Institute Genomics Platform"/>
            <consortium name="The Broad Institute Genome Sequencing Center for Infectious Disease"/>
            <person name="Wu L."/>
            <person name="Ma J."/>
        </authorList>
    </citation>
    <scope>NUCLEOTIDE SEQUENCE [LARGE SCALE GENOMIC DNA]</scope>
    <source>
        <strain evidence="10">KCTC 52039</strain>
    </source>
</reference>
<keyword evidence="10" id="KW-1185">Reference proteome</keyword>
<evidence type="ECO:0000256" key="3">
    <source>
        <dbReference type="ARBA" id="ARBA00022741"/>
    </source>
</evidence>
<evidence type="ECO:0000313" key="10">
    <source>
        <dbReference type="Proteomes" id="UP001595547"/>
    </source>
</evidence>
<dbReference type="EC" id="2.7.1.-" evidence="9"/>
<dbReference type="InterPro" id="IPR037051">
    <property type="entry name" value="4-carb_acid_sugar_kinase_N_sf"/>
</dbReference>
<dbReference type="InterPro" id="IPR031475">
    <property type="entry name" value="NBD_C"/>
</dbReference>
<dbReference type="InterPro" id="IPR010737">
    <property type="entry name" value="4-carb_acid_sugar_kinase_N"/>
</dbReference>
<evidence type="ECO:0000256" key="2">
    <source>
        <dbReference type="ARBA" id="ARBA00022679"/>
    </source>
</evidence>
<dbReference type="Pfam" id="PF07005">
    <property type="entry name" value="SBD_N"/>
    <property type="match status" value="1"/>
</dbReference>
<dbReference type="SUPFAM" id="SSF142764">
    <property type="entry name" value="YgbK-like"/>
    <property type="match status" value="1"/>
</dbReference>
<evidence type="ECO:0000259" key="8">
    <source>
        <dbReference type="Pfam" id="PF17042"/>
    </source>
</evidence>
<evidence type="ECO:0000256" key="4">
    <source>
        <dbReference type="ARBA" id="ARBA00022777"/>
    </source>
</evidence>
<comment type="similarity">
    <text evidence="1">Belongs to the four-carbon acid sugar kinase family.</text>
</comment>
<keyword evidence="3" id="KW-0547">Nucleotide-binding</keyword>
<accession>A0ABV7IYB5</accession>
<dbReference type="Gene3D" id="3.40.980.20">
    <property type="entry name" value="Four-carbon acid sugar kinase, nucleotide binding domain"/>
    <property type="match status" value="1"/>
</dbReference>
<dbReference type="Pfam" id="PF17042">
    <property type="entry name" value="NBD_C"/>
    <property type="match status" value="1"/>
</dbReference>
<keyword evidence="4 9" id="KW-0418">Kinase</keyword>
<gene>
    <name evidence="9" type="ORF">ACFOGH_07300</name>
</gene>
<dbReference type="InterPro" id="IPR042213">
    <property type="entry name" value="NBD_C_sf"/>
</dbReference>
<evidence type="ECO:0000256" key="1">
    <source>
        <dbReference type="ARBA" id="ARBA00005715"/>
    </source>
</evidence>
<sequence length="453" mass="47228">MPESLPDGLLMTWYGDDFTGSAAVMEALSFAGLPAILFFDTPTLGQLARFPGLRGLGIASTARSHSPDWMAQHMPAPLAFLAGLDAPFLHYKICSTLDSAPHVGNIGAAIELALQARPSQGVPVLTAAPRMRRYQAFGHLFAGTPQGVFRLDRHPVMAQHPVTPMTESDVLQHLAGQSPLPSALLDVEMLADQTTAQAALDQALQSARLLSIDTMTAETDAAAGRLIWENRDRLRLLVGSQGVEYALIEYWQRAGMIALPTPVASAGAVDQIVAVSGSVSPITAAQIAWSAENGFGLVRLDAAKLLEDAQTAEAEATQAALALIGAGQSPLILTAAGPDDPAVAAFRAALSQSHISPEAANQRIGESLGRVLDAVLQASKLRRAVISGGDTSGHGARQLGLFALSALAPTIPGAALFTAHGDGVHDGLQLALKGGQMGSADYFGWIRQGGGLR</sequence>
<keyword evidence="6" id="KW-0119">Carbohydrate metabolism</keyword>
<proteinExistence type="inferred from homology"/>
<evidence type="ECO:0000256" key="6">
    <source>
        <dbReference type="ARBA" id="ARBA00023277"/>
    </source>
</evidence>
<organism evidence="9 10">
    <name type="scientific">Cypionkella sinensis</name>
    <dbReference type="NCBI Taxonomy" id="1756043"/>
    <lineage>
        <taxon>Bacteria</taxon>
        <taxon>Pseudomonadati</taxon>
        <taxon>Pseudomonadota</taxon>
        <taxon>Alphaproteobacteria</taxon>
        <taxon>Rhodobacterales</taxon>
        <taxon>Paracoccaceae</taxon>
        <taxon>Cypionkella</taxon>
    </lineage>
</organism>
<keyword evidence="2 9" id="KW-0808">Transferase</keyword>
<feature type="domain" description="Four-carbon acid sugar kinase nucleotide binding" evidence="8">
    <location>
        <begin position="273"/>
        <end position="443"/>
    </location>
</feature>
<evidence type="ECO:0000256" key="5">
    <source>
        <dbReference type="ARBA" id="ARBA00022840"/>
    </source>
</evidence>
<dbReference type="Proteomes" id="UP001595547">
    <property type="component" value="Unassembled WGS sequence"/>
</dbReference>
<dbReference type="GO" id="GO:0016301">
    <property type="term" value="F:kinase activity"/>
    <property type="evidence" value="ECO:0007669"/>
    <property type="project" value="UniProtKB-KW"/>
</dbReference>